<keyword evidence="3" id="KW-1185">Reference proteome</keyword>
<evidence type="ECO:0000313" key="2">
    <source>
        <dbReference type="EMBL" id="NEX59671.1"/>
    </source>
</evidence>
<accession>A0A6B3SFR4</accession>
<name>A0A6B3SFR4_9BURK</name>
<gene>
    <name evidence="2" type="ORF">G3574_01140</name>
</gene>
<protein>
    <submittedName>
        <fullName evidence="2">Uncharacterized protein</fullName>
    </submittedName>
</protein>
<dbReference type="EMBL" id="JAAIVB010000008">
    <property type="protein sequence ID" value="NEX59671.1"/>
    <property type="molecule type" value="Genomic_DNA"/>
</dbReference>
<dbReference type="AlphaFoldDB" id="A0A6B3SFR4"/>
<evidence type="ECO:0000313" key="3">
    <source>
        <dbReference type="Proteomes" id="UP000482155"/>
    </source>
</evidence>
<dbReference type="RefSeq" id="WP_163960047.1">
    <property type="nucleotide sequence ID" value="NZ_JAAIVB010000008.1"/>
</dbReference>
<evidence type="ECO:0000256" key="1">
    <source>
        <dbReference type="SAM" id="MobiDB-lite"/>
    </source>
</evidence>
<feature type="compositionally biased region" description="Basic and acidic residues" evidence="1">
    <location>
        <begin position="27"/>
        <end position="43"/>
    </location>
</feature>
<comment type="caution">
    <text evidence="2">The sequence shown here is derived from an EMBL/GenBank/DDBJ whole genome shotgun (WGS) entry which is preliminary data.</text>
</comment>
<reference evidence="2 3" key="1">
    <citation type="submission" date="2020-02" db="EMBL/GenBank/DDBJ databases">
        <authorList>
            <person name="Kim M.K."/>
        </authorList>
    </citation>
    <scope>NUCLEOTIDE SEQUENCE [LARGE SCALE GENOMIC DNA]</scope>
    <source>
        <strain evidence="2 3">17J57-3</strain>
    </source>
</reference>
<sequence length="89" mass="9488">MSSHTRRAGQDQAPETSSPGDNPVVETPKDLTPDDAAYRDLTQRDLASGDPDQRQEDSLDDAVELTFPASDPLAVTGGVTRIDVPKQPG</sequence>
<feature type="region of interest" description="Disordered" evidence="1">
    <location>
        <begin position="1"/>
        <end position="62"/>
    </location>
</feature>
<organism evidence="2 3">
    <name type="scientific">Noviherbaspirillum galbum</name>
    <dbReference type="NCBI Taxonomy" id="2709383"/>
    <lineage>
        <taxon>Bacteria</taxon>
        <taxon>Pseudomonadati</taxon>
        <taxon>Pseudomonadota</taxon>
        <taxon>Betaproteobacteria</taxon>
        <taxon>Burkholderiales</taxon>
        <taxon>Oxalobacteraceae</taxon>
        <taxon>Noviherbaspirillum</taxon>
    </lineage>
</organism>
<proteinExistence type="predicted"/>
<dbReference type="Proteomes" id="UP000482155">
    <property type="component" value="Unassembled WGS sequence"/>
</dbReference>